<dbReference type="AlphaFoldDB" id="A0A915I301"/>
<dbReference type="Proteomes" id="UP000887565">
    <property type="component" value="Unplaced"/>
</dbReference>
<name>A0A915I301_ROMCU</name>
<proteinExistence type="predicted"/>
<reference evidence="2" key="1">
    <citation type="submission" date="2022-11" db="UniProtKB">
        <authorList>
            <consortium name="WormBaseParasite"/>
        </authorList>
    </citation>
    <scope>IDENTIFICATION</scope>
</reference>
<dbReference type="WBParaSite" id="nRc.2.0.1.t07829-RA">
    <property type="protein sequence ID" value="nRc.2.0.1.t07829-RA"/>
    <property type="gene ID" value="nRc.2.0.1.g07829"/>
</dbReference>
<keyword evidence="1" id="KW-1185">Reference proteome</keyword>
<organism evidence="1 2">
    <name type="scientific">Romanomermis culicivorax</name>
    <name type="common">Nematode worm</name>
    <dbReference type="NCBI Taxonomy" id="13658"/>
    <lineage>
        <taxon>Eukaryota</taxon>
        <taxon>Metazoa</taxon>
        <taxon>Ecdysozoa</taxon>
        <taxon>Nematoda</taxon>
        <taxon>Enoplea</taxon>
        <taxon>Dorylaimia</taxon>
        <taxon>Mermithida</taxon>
        <taxon>Mermithoidea</taxon>
        <taxon>Mermithidae</taxon>
        <taxon>Romanomermis</taxon>
    </lineage>
</organism>
<evidence type="ECO:0000313" key="1">
    <source>
        <dbReference type="Proteomes" id="UP000887565"/>
    </source>
</evidence>
<accession>A0A915I301</accession>
<protein>
    <submittedName>
        <fullName evidence="2">Uncharacterized protein</fullName>
    </submittedName>
</protein>
<sequence>MINVFADVVQIIVFSAGADAFLSVDNSHKRPRCCSHVCQSEMNCIKTESTTWEYAGGINDL</sequence>
<evidence type="ECO:0000313" key="2">
    <source>
        <dbReference type="WBParaSite" id="nRc.2.0.1.t07829-RA"/>
    </source>
</evidence>